<evidence type="ECO:0000313" key="1">
    <source>
        <dbReference type="EMBL" id="CAG8789933.1"/>
    </source>
</evidence>
<dbReference type="EMBL" id="CAJVPW010068043">
    <property type="protein sequence ID" value="CAG8789933.1"/>
    <property type="molecule type" value="Genomic_DNA"/>
</dbReference>
<gene>
    <name evidence="1" type="ORF">SPELUC_LOCUS17139</name>
</gene>
<feature type="non-terminal residue" evidence="1">
    <location>
        <position position="1"/>
    </location>
</feature>
<reference evidence="1" key="1">
    <citation type="submission" date="2021-06" db="EMBL/GenBank/DDBJ databases">
        <authorList>
            <person name="Kallberg Y."/>
            <person name="Tangrot J."/>
            <person name="Rosling A."/>
        </authorList>
    </citation>
    <scope>NUCLEOTIDE SEQUENCE</scope>
    <source>
        <strain evidence="1">28 12/20/2015</strain>
    </source>
</reference>
<dbReference type="Proteomes" id="UP000789366">
    <property type="component" value="Unassembled WGS sequence"/>
</dbReference>
<organism evidence="1 2">
    <name type="scientific">Cetraspora pellucida</name>
    <dbReference type="NCBI Taxonomy" id="1433469"/>
    <lineage>
        <taxon>Eukaryota</taxon>
        <taxon>Fungi</taxon>
        <taxon>Fungi incertae sedis</taxon>
        <taxon>Mucoromycota</taxon>
        <taxon>Glomeromycotina</taxon>
        <taxon>Glomeromycetes</taxon>
        <taxon>Diversisporales</taxon>
        <taxon>Gigasporaceae</taxon>
        <taxon>Cetraspora</taxon>
    </lineage>
</organism>
<evidence type="ECO:0000313" key="2">
    <source>
        <dbReference type="Proteomes" id="UP000789366"/>
    </source>
</evidence>
<accession>A0ACA9RE60</accession>
<sequence>CEEELSNLVISVKYLLKTKMKNDENKKIIDCKVKLIDKEEIVEPFLGFSEFYEDFNNTEP</sequence>
<name>A0ACA9RE60_9GLOM</name>
<feature type="non-terminal residue" evidence="1">
    <location>
        <position position="60"/>
    </location>
</feature>
<proteinExistence type="predicted"/>
<protein>
    <submittedName>
        <fullName evidence="1">3030_t:CDS:1</fullName>
    </submittedName>
</protein>
<comment type="caution">
    <text evidence="1">The sequence shown here is derived from an EMBL/GenBank/DDBJ whole genome shotgun (WGS) entry which is preliminary data.</text>
</comment>
<keyword evidence="2" id="KW-1185">Reference proteome</keyword>